<protein>
    <submittedName>
        <fullName evidence="7">Multidrug ABC transporter permease</fullName>
    </submittedName>
</protein>
<comment type="subcellular location">
    <subcellularLocation>
        <location evidence="1">Membrane</location>
        <topology evidence="1">Multi-pass membrane protein</topology>
    </subcellularLocation>
</comment>
<evidence type="ECO:0000256" key="4">
    <source>
        <dbReference type="ARBA" id="ARBA00023136"/>
    </source>
</evidence>
<gene>
    <name evidence="7" type="ORF">LRA02_14970</name>
</gene>
<dbReference type="STRING" id="1423795.FD12_GL001079"/>
<dbReference type="GO" id="GO:0140359">
    <property type="term" value="F:ABC-type transporter activity"/>
    <property type="evidence" value="ECO:0007669"/>
    <property type="project" value="InterPro"/>
</dbReference>
<feature type="transmembrane region" description="Helical" evidence="5">
    <location>
        <begin position="57"/>
        <end position="76"/>
    </location>
</feature>
<feature type="transmembrane region" description="Helical" evidence="5">
    <location>
        <begin position="141"/>
        <end position="162"/>
    </location>
</feature>
<accession>A0A512PN65</accession>
<evidence type="ECO:0000313" key="8">
    <source>
        <dbReference type="Proteomes" id="UP000321569"/>
    </source>
</evidence>
<dbReference type="PANTHER" id="PTHR43229">
    <property type="entry name" value="NODULATION PROTEIN J"/>
    <property type="match status" value="1"/>
</dbReference>
<dbReference type="PANTHER" id="PTHR43229:SF2">
    <property type="entry name" value="NODULATION PROTEIN J"/>
    <property type="match status" value="1"/>
</dbReference>
<feature type="transmembrane region" description="Helical" evidence="5">
    <location>
        <begin position="174"/>
        <end position="193"/>
    </location>
</feature>
<dbReference type="Pfam" id="PF01061">
    <property type="entry name" value="ABC2_membrane"/>
    <property type="match status" value="1"/>
</dbReference>
<organism evidence="7 8">
    <name type="scientific">Lentilactobacillus rapi</name>
    <dbReference type="NCBI Taxonomy" id="481723"/>
    <lineage>
        <taxon>Bacteria</taxon>
        <taxon>Bacillati</taxon>
        <taxon>Bacillota</taxon>
        <taxon>Bacilli</taxon>
        <taxon>Lactobacillales</taxon>
        <taxon>Lactobacillaceae</taxon>
        <taxon>Lentilactobacillus</taxon>
    </lineage>
</organism>
<evidence type="ECO:0000256" key="1">
    <source>
        <dbReference type="ARBA" id="ARBA00004141"/>
    </source>
</evidence>
<evidence type="ECO:0000256" key="2">
    <source>
        <dbReference type="ARBA" id="ARBA00022692"/>
    </source>
</evidence>
<dbReference type="EMBL" id="BKAM01000026">
    <property type="protein sequence ID" value="GEP72629.1"/>
    <property type="molecule type" value="Genomic_DNA"/>
</dbReference>
<dbReference type="Proteomes" id="UP000321569">
    <property type="component" value="Unassembled WGS sequence"/>
</dbReference>
<dbReference type="InterPro" id="IPR013525">
    <property type="entry name" value="ABC2_TM"/>
</dbReference>
<sequence length="289" mass="32420">MLSLCKRNLLLYFRDKSGVFFSILGAMISLVLYVIFIKKSMLAEWSQVPGAKQLLDLWLIGGTLAITAVTATLASWGQFVKDEEHNVLKDFYLTDISPFRLKMSYMHSAGIIGFMMQLIMLAMMLAYFNVTDNLAIPWSKLSAIILVAFLSSYLAVILNMLITQFVHKVDTFSRLNSIIGTAAGFLIGTYIPIGALPNFAQILIKLTPPAYVAAIYRQILMGDKIKAAFKAPVYEDNFNKLMGVKLSWSHLLSLTATSEILFIVFWGSIFLIFMTELVKRKQSAIDIIK</sequence>
<evidence type="ECO:0000313" key="7">
    <source>
        <dbReference type="EMBL" id="GEP72629.1"/>
    </source>
</evidence>
<evidence type="ECO:0000256" key="5">
    <source>
        <dbReference type="SAM" id="Phobius"/>
    </source>
</evidence>
<proteinExistence type="predicted"/>
<dbReference type="InterPro" id="IPR051784">
    <property type="entry name" value="Nod_factor_ABC_transporter"/>
</dbReference>
<keyword evidence="4 5" id="KW-0472">Membrane</keyword>
<keyword evidence="2 5" id="KW-0812">Transmembrane</keyword>
<dbReference type="GO" id="GO:0016020">
    <property type="term" value="C:membrane"/>
    <property type="evidence" value="ECO:0007669"/>
    <property type="project" value="UniProtKB-SubCell"/>
</dbReference>
<dbReference type="RefSeq" id="WP_054747919.1">
    <property type="nucleotide sequence ID" value="NZ_BKAM01000026.1"/>
</dbReference>
<keyword evidence="3 5" id="KW-1133">Transmembrane helix</keyword>
<evidence type="ECO:0000256" key="3">
    <source>
        <dbReference type="ARBA" id="ARBA00022989"/>
    </source>
</evidence>
<feature type="domain" description="ABC-2 type transporter transmembrane" evidence="6">
    <location>
        <begin position="3"/>
        <end position="220"/>
    </location>
</feature>
<dbReference type="AlphaFoldDB" id="A0A512PN65"/>
<feature type="transmembrane region" description="Helical" evidence="5">
    <location>
        <begin position="251"/>
        <end position="273"/>
    </location>
</feature>
<name>A0A512PN65_9LACO</name>
<comment type="caution">
    <text evidence="7">The sequence shown here is derived from an EMBL/GenBank/DDBJ whole genome shotgun (WGS) entry which is preliminary data.</text>
</comment>
<feature type="transmembrane region" description="Helical" evidence="5">
    <location>
        <begin position="20"/>
        <end position="37"/>
    </location>
</feature>
<reference evidence="7 8" key="1">
    <citation type="submission" date="2019-07" db="EMBL/GenBank/DDBJ databases">
        <title>Whole genome shotgun sequence of Lactobacillus rapi NBRC 109618.</title>
        <authorList>
            <person name="Hosoyama A."/>
            <person name="Uohara A."/>
            <person name="Ohji S."/>
            <person name="Ichikawa N."/>
        </authorList>
    </citation>
    <scope>NUCLEOTIDE SEQUENCE [LARGE SCALE GENOMIC DNA]</scope>
    <source>
        <strain evidence="7 8">NBRC 109618</strain>
    </source>
</reference>
<dbReference type="OrthoDB" id="162334at2"/>
<evidence type="ECO:0000259" key="6">
    <source>
        <dbReference type="Pfam" id="PF01061"/>
    </source>
</evidence>
<feature type="transmembrane region" description="Helical" evidence="5">
    <location>
        <begin position="109"/>
        <end position="129"/>
    </location>
</feature>